<protein>
    <submittedName>
        <fullName evidence="1">Clathrin heavy chain</fullName>
    </submittedName>
</protein>
<reference evidence="1" key="1">
    <citation type="submission" date="2022-10" db="EMBL/GenBank/DDBJ databases">
        <title>Novel sulphate-reducing endosymbionts in the free-living metamonad Anaeramoeba.</title>
        <authorList>
            <person name="Jerlstrom-Hultqvist J."/>
            <person name="Cepicka I."/>
            <person name="Gallot-Lavallee L."/>
            <person name="Salas-Leiva D."/>
            <person name="Curtis B.A."/>
            <person name="Zahonova K."/>
            <person name="Pipaliya S."/>
            <person name="Dacks J."/>
            <person name="Roger A.J."/>
        </authorList>
    </citation>
    <scope>NUCLEOTIDE SEQUENCE</scope>
    <source>
        <strain evidence="1">BMAN</strain>
    </source>
</reference>
<dbReference type="Proteomes" id="UP001149090">
    <property type="component" value="Unassembled WGS sequence"/>
</dbReference>
<sequence>MQQLLPIKITKLFNLTNLGIANEHLRFAKTKMESYKYISVLEIKDNSFKVAIIDLKEPENIWRQFIKADSAIMNPVSKIIALRSQNNLQVFDLEAKSKLKSQILDEEPLFWKWISAEELGIVTQKAVYHWKINDDSVPKLIFNIQQEENTSSQFISYQVSSDQKWCALTGLQMKELRISGITQLYSIDKQVSQILQSEAVSFCDFQVEGATTKTTLLVFNLKTSETSKLHIFELGADQKHNEPKFQKISTDLIIDPQFEQDFPVSIKISEKYSIIYLITKAGFLDIFDLQTGTFIFRGRISNSSIFQVVLDEFGKGFIALNLSGDVFSVEIDEDNFISYISDFLHNQQLANQKINQFQN</sequence>
<accession>A0A9Q0LTS9</accession>
<dbReference type="SUPFAM" id="SSF50989">
    <property type="entry name" value="Clathrin heavy-chain terminal domain"/>
    <property type="match status" value="1"/>
</dbReference>
<dbReference type="Gene3D" id="2.130.10.110">
    <property type="entry name" value="Clathrin heavy-chain terminal domain"/>
    <property type="match status" value="1"/>
</dbReference>
<dbReference type="EMBL" id="JAPDFW010000022">
    <property type="protein sequence ID" value="KAJ5079821.1"/>
    <property type="molecule type" value="Genomic_DNA"/>
</dbReference>
<dbReference type="GO" id="GO:0005198">
    <property type="term" value="F:structural molecule activity"/>
    <property type="evidence" value="ECO:0007669"/>
    <property type="project" value="InterPro"/>
</dbReference>
<dbReference type="GO" id="GO:0006886">
    <property type="term" value="P:intracellular protein transport"/>
    <property type="evidence" value="ECO:0007669"/>
    <property type="project" value="InterPro"/>
</dbReference>
<dbReference type="InterPro" id="IPR016025">
    <property type="entry name" value="Clathrin_H-chain_N"/>
</dbReference>
<dbReference type="AlphaFoldDB" id="A0A9Q0LTS9"/>
<organism evidence="1 2">
    <name type="scientific">Anaeramoeba ignava</name>
    <name type="common">Anaerobic marine amoeba</name>
    <dbReference type="NCBI Taxonomy" id="1746090"/>
    <lineage>
        <taxon>Eukaryota</taxon>
        <taxon>Metamonada</taxon>
        <taxon>Anaeramoebidae</taxon>
        <taxon>Anaeramoeba</taxon>
    </lineage>
</organism>
<dbReference type="GO" id="GO:0071439">
    <property type="term" value="C:clathrin complex"/>
    <property type="evidence" value="ECO:0007669"/>
    <property type="project" value="TreeGrafter"/>
</dbReference>
<dbReference type="GO" id="GO:0030130">
    <property type="term" value="C:clathrin coat of trans-Golgi network vesicle"/>
    <property type="evidence" value="ECO:0007669"/>
    <property type="project" value="InterPro"/>
</dbReference>
<evidence type="ECO:0000313" key="1">
    <source>
        <dbReference type="EMBL" id="KAJ5079821.1"/>
    </source>
</evidence>
<evidence type="ECO:0000313" key="2">
    <source>
        <dbReference type="Proteomes" id="UP001149090"/>
    </source>
</evidence>
<dbReference type="OMA" id="YGYLYLC"/>
<gene>
    <name evidence="1" type="ORF">M0811_04134</name>
</gene>
<keyword evidence="2" id="KW-1185">Reference proteome</keyword>
<name>A0A9Q0LTS9_ANAIG</name>
<dbReference type="PANTHER" id="PTHR10292">
    <property type="entry name" value="CLATHRIN HEAVY CHAIN RELATED"/>
    <property type="match status" value="1"/>
</dbReference>
<dbReference type="GO" id="GO:0032051">
    <property type="term" value="F:clathrin light chain binding"/>
    <property type="evidence" value="ECO:0007669"/>
    <property type="project" value="TreeGrafter"/>
</dbReference>
<comment type="caution">
    <text evidence="1">The sequence shown here is derived from an EMBL/GenBank/DDBJ whole genome shotgun (WGS) entry which is preliminary data.</text>
</comment>
<dbReference type="PANTHER" id="PTHR10292:SF1">
    <property type="entry name" value="CLATHRIN HEAVY CHAIN"/>
    <property type="match status" value="1"/>
</dbReference>
<proteinExistence type="predicted"/>
<dbReference type="GO" id="GO:0030132">
    <property type="term" value="C:clathrin coat of coated pit"/>
    <property type="evidence" value="ECO:0007669"/>
    <property type="project" value="InterPro"/>
</dbReference>
<dbReference type="OrthoDB" id="2113814at2759"/>
<dbReference type="GO" id="GO:0006898">
    <property type="term" value="P:receptor-mediated endocytosis"/>
    <property type="evidence" value="ECO:0007669"/>
    <property type="project" value="TreeGrafter"/>
</dbReference>